<evidence type="ECO:0000256" key="1">
    <source>
        <dbReference type="ARBA" id="ARBA00022769"/>
    </source>
</evidence>
<dbReference type="Pfam" id="PF02151">
    <property type="entry name" value="UVR"/>
    <property type="match status" value="1"/>
</dbReference>
<name>A0A0C4Y984_9BURK</name>
<evidence type="ECO:0000313" key="6">
    <source>
        <dbReference type="EMBL" id="AJG18779.1"/>
    </source>
</evidence>
<dbReference type="KEGG" id="cbw:RR42_m1377"/>
<dbReference type="GO" id="GO:0009432">
    <property type="term" value="P:SOS response"/>
    <property type="evidence" value="ECO:0007669"/>
    <property type="project" value="UniProtKB-KW"/>
</dbReference>
<feature type="domain" description="UVR" evidence="5">
    <location>
        <begin position="278"/>
        <end position="307"/>
    </location>
</feature>
<dbReference type="GO" id="GO:0004518">
    <property type="term" value="F:nuclease activity"/>
    <property type="evidence" value="ECO:0007669"/>
    <property type="project" value="UniProtKB-KW"/>
</dbReference>
<evidence type="ECO:0000313" key="7">
    <source>
        <dbReference type="Proteomes" id="UP000031843"/>
    </source>
</evidence>
<sequence length="368" mass="42368">MTMTKGRIERSGMLSFGDASLAVWEEGLSAARNAGGYKAEKAWERNFKRDVFARIVQQLNRLGWGCTVQPIDPRDVKHYGGTVARWAVERRRTCRKGDLQGELSVSGRSIKFEMWQDAQNVENPNGGKYDFGKERRMTYLQRLEMNRTRNCIRDYLCNVFTRYEFQPEKEPKRGPGGVTALEWIDNHYKQSWHYDPALRRPGGDDHCGNNRSADGDIVTHGARVWFADYHGRILTGTAYYNINNMWWVVTGKYDLNNEASFELYTRQPENLRVKRNADRRRKRLERELQKAVEAMNFERAGVLRDVLFPGAPALFVVWHEEHRLFHSPGFCGYTADKSKAGKFTADEVKGWDCAPNKVMPAALAKEAA</sequence>
<dbReference type="EMBL" id="CP010536">
    <property type="protein sequence ID" value="AJG18779.1"/>
    <property type="molecule type" value="Genomic_DNA"/>
</dbReference>
<dbReference type="InterPro" id="IPR001943">
    <property type="entry name" value="UVR_dom"/>
</dbReference>
<proteinExistence type="predicted"/>
<keyword evidence="7" id="KW-1185">Reference proteome</keyword>
<dbReference type="Proteomes" id="UP000031843">
    <property type="component" value="Chromosome main"/>
</dbReference>
<accession>A0A0C4Y984</accession>
<dbReference type="AlphaFoldDB" id="A0A0C4Y984"/>
<dbReference type="RefSeq" id="WP_052494478.1">
    <property type="nucleotide sequence ID" value="NZ_CP010536.1"/>
</dbReference>
<dbReference type="SUPFAM" id="SSF46600">
    <property type="entry name" value="C-terminal UvrC-binding domain of UvrB"/>
    <property type="match status" value="1"/>
</dbReference>
<evidence type="ECO:0000256" key="2">
    <source>
        <dbReference type="ARBA" id="ARBA00022881"/>
    </source>
</evidence>
<keyword evidence="3" id="KW-0227">DNA damage</keyword>
<keyword evidence="2" id="KW-0234">DNA repair</keyword>
<dbReference type="STRING" id="68895.RR42_m1377"/>
<organism evidence="6 7">
    <name type="scientific">Cupriavidus basilensis</name>
    <dbReference type="NCBI Taxonomy" id="68895"/>
    <lineage>
        <taxon>Bacteria</taxon>
        <taxon>Pseudomonadati</taxon>
        <taxon>Pseudomonadota</taxon>
        <taxon>Betaproteobacteria</taxon>
        <taxon>Burkholderiales</taxon>
        <taxon>Burkholderiaceae</taxon>
        <taxon>Cupriavidus</taxon>
    </lineage>
</organism>
<keyword evidence="2" id="KW-0267">Excision nuclease</keyword>
<evidence type="ECO:0000256" key="4">
    <source>
        <dbReference type="SAM" id="Coils"/>
    </source>
</evidence>
<reference evidence="6 7" key="1">
    <citation type="journal article" date="2015" name="Genome Announc.">
        <title>Complete Genome Sequence of Cupriavidus basilensis 4G11, Isolated from the Oak Ridge Field Research Center Site.</title>
        <authorList>
            <person name="Ray J."/>
            <person name="Waters R.J."/>
            <person name="Skerker J.M."/>
            <person name="Kuehl J.V."/>
            <person name="Price M.N."/>
            <person name="Huang J."/>
            <person name="Chakraborty R."/>
            <person name="Arkin A.P."/>
            <person name="Deutschbauer A."/>
        </authorList>
    </citation>
    <scope>NUCLEOTIDE SEQUENCE [LARGE SCALE GENOMIC DNA]</scope>
    <source>
        <strain evidence="6">4G11</strain>
    </source>
</reference>
<dbReference type="GO" id="GO:0006281">
    <property type="term" value="P:DNA repair"/>
    <property type="evidence" value="ECO:0007669"/>
    <property type="project" value="UniProtKB-KW"/>
</dbReference>
<evidence type="ECO:0000256" key="3">
    <source>
        <dbReference type="ARBA" id="ARBA00023236"/>
    </source>
</evidence>
<dbReference type="OrthoDB" id="2900194at2"/>
<keyword evidence="3" id="KW-0742">SOS response</keyword>
<gene>
    <name evidence="6" type="ORF">RR42_m1377</name>
</gene>
<keyword evidence="4" id="KW-0175">Coiled coil</keyword>
<dbReference type="PROSITE" id="PS50151">
    <property type="entry name" value="UVR"/>
    <property type="match status" value="1"/>
</dbReference>
<dbReference type="InterPro" id="IPR036876">
    <property type="entry name" value="UVR_dom_sf"/>
</dbReference>
<protein>
    <submittedName>
        <fullName evidence="6">Phage protein</fullName>
    </submittedName>
</protein>
<evidence type="ECO:0000259" key="5">
    <source>
        <dbReference type="PROSITE" id="PS50151"/>
    </source>
</evidence>
<feature type="coiled-coil region" evidence="4">
    <location>
        <begin position="274"/>
        <end position="301"/>
    </location>
</feature>
<keyword evidence="1" id="KW-0228">DNA excision</keyword>